<evidence type="ECO:0000256" key="8">
    <source>
        <dbReference type="PIRSR" id="PIRSR001589-2"/>
    </source>
</evidence>
<dbReference type="OrthoDB" id="9763290at2"/>
<organism evidence="11 12">
    <name type="scientific">Bacillus gobiensis</name>
    <dbReference type="NCBI Taxonomy" id="1441095"/>
    <lineage>
        <taxon>Bacteria</taxon>
        <taxon>Bacillati</taxon>
        <taxon>Bacillota</taxon>
        <taxon>Bacilli</taxon>
        <taxon>Bacillales</taxon>
        <taxon>Bacillaceae</taxon>
        <taxon>Bacillus</taxon>
    </lineage>
</organism>
<evidence type="ECO:0000256" key="5">
    <source>
        <dbReference type="ARBA" id="ARBA00022840"/>
    </source>
</evidence>
<dbReference type="PATRIC" id="fig|1441095.3.peg.3130"/>
<reference evidence="11 12" key="2">
    <citation type="journal article" date="2016" name="Int. J. Syst. Evol. Microbiol.">
        <title>Bacillus gobiensis sp. nov., isolated from a soil sample.</title>
        <authorList>
            <person name="Liu B."/>
            <person name="Liu G.H."/>
            <person name="Cetin S."/>
            <person name="Schumann P."/>
            <person name="Pan Z.Z."/>
            <person name="Chen Q.Q."/>
        </authorList>
    </citation>
    <scope>NUCLEOTIDE SEQUENCE [LARGE SCALE GENOMIC DNA]</scope>
    <source>
        <strain evidence="11 12">FJAT-4402</strain>
    </source>
</reference>
<gene>
    <name evidence="11" type="ORF">AM592_14205</name>
</gene>
<dbReference type="EC" id="6.3.5.4" evidence="3"/>
<proteinExistence type="inferred from homology"/>
<dbReference type="GO" id="GO:0004066">
    <property type="term" value="F:asparagine synthase (glutamine-hydrolyzing) activity"/>
    <property type="evidence" value="ECO:0007669"/>
    <property type="project" value="UniProtKB-EC"/>
</dbReference>
<keyword evidence="12" id="KW-1185">Reference proteome</keyword>
<comment type="pathway">
    <text evidence="1">Amino-acid biosynthesis; L-asparagine biosynthesis; L-asparagine from L-aspartate (L-Gln route): step 1/1.</text>
</comment>
<evidence type="ECO:0000256" key="6">
    <source>
        <dbReference type="ARBA" id="ARBA00022888"/>
    </source>
</evidence>
<dbReference type="EMBL" id="CP012600">
    <property type="protein sequence ID" value="ALC82600.1"/>
    <property type="molecule type" value="Genomic_DNA"/>
</dbReference>
<dbReference type="Proteomes" id="UP000067625">
    <property type="component" value="Chromosome"/>
</dbReference>
<dbReference type="Gene3D" id="3.60.20.10">
    <property type="entry name" value="Glutamine Phosphoribosylpyrophosphate, subunit 1, domain 1"/>
    <property type="match status" value="1"/>
</dbReference>
<evidence type="ECO:0000256" key="1">
    <source>
        <dbReference type="ARBA" id="ARBA00005187"/>
    </source>
</evidence>
<comment type="similarity">
    <text evidence="2">Belongs to the asparagine synthetase family.</text>
</comment>
<dbReference type="Gene3D" id="3.40.50.620">
    <property type="entry name" value="HUPs"/>
    <property type="match status" value="2"/>
</dbReference>
<dbReference type="SUPFAM" id="SSF56235">
    <property type="entry name" value="N-terminal nucleophile aminohydrolases (Ntn hydrolases)"/>
    <property type="match status" value="1"/>
</dbReference>
<dbReference type="PIRSF" id="PIRSF001589">
    <property type="entry name" value="Asn_synthetase_glu-h"/>
    <property type="match status" value="1"/>
</dbReference>
<evidence type="ECO:0000256" key="7">
    <source>
        <dbReference type="ARBA" id="ARBA00048741"/>
    </source>
</evidence>
<keyword evidence="5 8" id="KW-0067">ATP-binding</keyword>
<evidence type="ECO:0000313" key="11">
    <source>
        <dbReference type="EMBL" id="ALC82600.1"/>
    </source>
</evidence>
<dbReference type="InterPro" id="IPR006426">
    <property type="entry name" value="Asn_synth_AEB"/>
</dbReference>
<dbReference type="InterPro" id="IPR017932">
    <property type="entry name" value="GATase_2_dom"/>
</dbReference>
<evidence type="ECO:0000313" key="12">
    <source>
        <dbReference type="Proteomes" id="UP000067625"/>
    </source>
</evidence>
<dbReference type="PANTHER" id="PTHR43284">
    <property type="entry name" value="ASPARAGINE SYNTHETASE (GLUTAMINE-HYDROLYZING)"/>
    <property type="match status" value="1"/>
</dbReference>
<protein>
    <recommendedName>
        <fullName evidence="3">asparagine synthase (glutamine-hydrolyzing)</fullName>
        <ecNumber evidence="3">6.3.5.4</ecNumber>
    </recommendedName>
</protein>
<dbReference type="GO" id="GO:0006529">
    <property type="term" value="P:asparagine biosynthetic process"/>
    <property type="evidence" value="ECO:0007669"/>
    <property type="project" value="UniProtKB-KW"/>
</dbReference>
<dbReference type="STRING" id="1441095.AM592_14205"/>
<evidence type="ECO:0000256" key="3">
    <source>
        <dbReference type="ARBA" id="ARBA00012737"/>
    </source>
</evidence>
<dbReference type="InterPro" id="IPR014729">
    <property type="entry name" value="Rossmann-like_a/b/a_fold"/>
</dbReference>
<dbReference type="SUPFAM" id="SSF52402">
    <property type="entry name" value="Adenine nucleotide alpha hydrolases-like"/>
    <property type="match status" value="1"/>
</dbReference>
<feature type="domain" description="Asparagine synthetase" evidence="9">
    <location>
        <begin position="245"/>
        <end position="576"/>
    </location>
</feature>
<dbReference type="InterPro" id="IPR051786">
    <property type="entry name" value="ASN_synthetase/amidase"/>
</dbReference>
<sequence length="656" mass="76152">MSAILGLVHFNQEPVSPFQSSEFMTRLLPFPADVTQTWHDHNVFLGCHAQWITPESIEERLPYHDEERELVITSDSILDNREELFEKLQIKASDQPLITDSKLILLAYAKWGENSPKHLLGDFAYIIWDIKKKKIFGARDMLGCRTLHYYKDLNRFAFCTLIEPLFSLDYIQREWNKEWLAEFLALSRMYESTDVQSTLYKDIRQIPPAHSMTVTTEGLQLKRYGRLADTEPLRLKDPRDYEEAFRDVFGEAVRARTRTYKNVASHLSGGLDSGSVASFASKHLRTEGKSLYTYSYIPPEDFVDWTPKRSFADERPYIRSTVNHVGNIKDHYLDFKGKSPFSEVDVWLDLLEMPYKYFEATFWTRGCYEHAQADGAGILLTGSRGNYTISWGPALDYYVQLLKKGKWYQLQKEIKHFSEIKGIGRKRILSILLNRAAESFNWKKQSGEELSIISPELAKQTNIYEKISQRNSFALNGPKDSIEARMYQMESLEIPSKNGNLATKLSLAYGVWERDPTCDPRVVRFCLSVPFEEYVQNGVDRALIRRATKGYLPDKVRLNHTSRGIQASDWIHRTAPHWESFLNELNHMVKDPEAAEYISIPFIQTVLSKLDKNPPVEEAFNKEIRFAMRSLIFYRFLKRSSKGGDTYEKDLERAYS</sequence>
<dbReference type="InterPro" id="IPR029055">
    <property type="entry name" value="Ntn_hydrolases_N"/>
</dbReference>
<comment type="catalytic activity">
    <reaction evidence="7">
        <text>L-aspartate + L-glutamine + ATP + H2O = L-asparagine + L-glutamate + AMP + diphosphate + H(+)</text>
        <dbReference type="Rhea" id="RHEA:12228"/>
        <dbReference type="ChEBI" id="CHEBI:15377"/>
        <dbReference type="ChEBI" id="CHEBI:15378"/>
        <dbReference type="ChEBI" id="CHEBI:29985"/>
        <dbReference type="ChEBI" id="CHEBI:29991"/>
        <dbReference type="ChEBI" id="CHEBI:30616"/>
        <dbReference type="ChEBI" id="CHEBI:33019"/>
        <dbReference type="ChEBI" id="CHEBI:58048"/>
        <dbReference type="ChEBI" id="CHEBI:58359"/>
        <dbReference type="ChEBI" id="CHEBI:456215"/>
        <dbReference type="EC" id="6.3.5.4"/>
    </reaction>
</comment>
<feature type="binding site" evidence="8">
    <location>
        <position position="100"/>
    </location>
    <ligand>
        <name>L-glutamine</name>
        <dbReference type="ChEBI" id="CHEBI:58359"/>
    </ligand>
</feature>
<keyword evidence="6" id="KW-0061">Asparagine biosynthesis</keyword>
<keyword evidence="6" id="KW-0028">Amino-acid biosynthesis</keyword>
<reference evidence="12" key="1">
    <citation type="submission" date="2015-08" db="EMBL/GenBank/DDBJ databases">
        <title>Genome sequencing project for genomic taxonomy and phylogenomics of Bacillus-like bacteria.</title>
        <authorList>
            <person name="Liu B."/>
            <person name="Wang J."/>
            <person name="Zhu Y."/>
            <person name="Liu G."/>
            <person name="Chen Q."/>
            <person name="Chen Z."/>
            <person name="Lan J."/>
            <person name="Che J."/>
            <person name="Ge C."/>
            <person name="Shi H."/>
            <person name="Pan Z."/>
            <person name="Liu X."/>
        </authorList>
    </citation>
    <scope>NUCLEOTIDE SEQUENCE [LARGE SCALE GENOMIC DNA]</scope>
    <source>
        <strain evidence="12">FJAT-4402</strain>
    </source>
</reference>
<evidence type="ECO:0000256" key="4">
    <source>
        <dbReference type="ARBA" id="ARBA00022741"/>
    </source>
</evidence>
<name>A0A0M4FYV5_9BACI</name>
<evidence type="ECO:0000256" key="2">
    <source>
        <dbReference type="ARBA" id="ARBA00005752"/>
    </source>
</evidence>
<dbReference type="Pfam" id="PF00733">
    <property type="entry name" value="Asn_synthase"/>
    <property type="match status" value="1"/>
</dbReference>
<feature type="domain" description="Glutamine amidotransferase type-2" evidence="10">
    <location>
        <begin position="58"/>
        <end position="165"/>
    </location>
</feature>
<dbReference type="AlphaFoldDB" id="A0A0M4FYV5"/>
<dbReference type="RefSeq" id="WP_053604405.1">
    <property type="nucleotide sequence ID" value="NZ_CP012600.1"/>
</dbReference>
<dbReference type="PANTHER" id="PTHR43284:SF1">
    <property type="entry name" value="ASPARAGINE SYNTHETASE"/>
    <property type="match status" value="1"/>
</dbReference>
<dbReference type="Pfam" id="PF13537">
    <property type="entry name" value="GATase_7"/>
    <property type="match status" value="1"/>
</dbReference>
<keyword evidence="4 8" id="KW-0547">Nucleotide-binding</keyword>
<evidence type="ECO:0000259" key="10">
    <source>
        <dbReference type="Pfam" id="PF13537"/>
    </source>
</evidence>
<evidence type="ECO:0000259" key="9">
    <source>
        <dbReference type="Pfam" id="PF00733"/>
    </source>
</evidence>
<dbReference type="GO" id="GO:0005524">
    <property type="term" value="F:ATP binding"/>
    <property type="evidence" value="ECO:0007669"/>
    <property type="project" value="UniProtKB-KW"/>
</dbReference>
<accession>A0A0M4FYV5</accession>
<dbReference type="InterPro" id="IPR001962">
    <property type="entry name" value="Asn_synthase"/>
</dbReference>